<name>A0A498I0R8_MALDO</name>
<keyword evidence="2" id="KW-1185">Reference proteome</keyword>
<dbReference type="EMBL" id="RDQH01000341">
    <property type="protein sequence ID" value="RXH75924.1"/>
    <property type="molecule type" value="Genomic_DNA"/>
</dbReference>
<dbReference type="AlphaFoldDB" id="A0A498I0R8"/>
<gene>
    <name evidence="1" type="ORF">DVH24_042711</name>
</gene>
<evidence type="ECO:0000313" key="2">
    <source>
        <dbReference type="Proteomes" id="UP000290289"/>
    </source>
</evidence>
<sequence length="85" mass="9857">MDTKSRRSLFGQTVYPNREEAFFINQVWDNILKVHTSVKALKRNLQVGERVKLARMNEEMKIVKGTFTRFENSIVHATLGTTDSQ</sequence>
<protein>
    <submittedName>
        <fullName evidence="1">Uncharacterized protein</fullName>
    </submittedName>
</protein>
<reference evidence="1 2" key="1">
    <citation type="submission" date="2018-10" db="EMBL/GenBank/DDBJ databases">
        <title>A high-quality apple genome assembly.</title>
        <authorList>
            <person name="Hu J."/>
        </authorList>
    </citation>
    <scope>NUCLEOTIDE SEQUENCE [LARGE SCALE GENOMIC DNA]</scope>
    <source>
        <strain evidence="2">cv. HFTH1</strain>
        <tissue evidence="1">Young leaf</tissue>
    </source>
</reference>
<evidence type="ECO:0000313" key="1">
    <source>
        <dbReference type="EMBL" id="RXH75924.1"/>
    </source>
</evidence>
<comment type="caution">
    <text evidence="1">The sequence shown here is derived from an EMBL/GenBank/DDBJ whole genome shotgun (WGS) entry which is preliminary data.</text>
</comment>
<dbReference type="Proteomes" id="UP000290289">
    <property type="component" value="Chromosome 15"/>
</dbReference>
<organism evidence="1 2">
    <name type="scientific">Malus domestica</name>
    <name type="common">Apple</name>
    <name type="synonym">Pyrus malus</name>
    <dbReference type="NCBI Taxonomy" id="3750"/>
    <lineage>
        <taxon>Eukaryota</taxon>
        <taxon>Viridiplantae</taxon>
        <taxon>Streptophyta</taxon>
        <taxon>Embryophyta</taxon>
        <taxon>Tracheophyta</taxon>
        <taxon>Spermatophyta</taxon>
        <taxon>Magnoliopsida</taxon>
        <taxon>eudicotyledons</taxon>
        <taxon>Gunneridae</taxon>
        <taxon>Pentapetalae</taxon>
        <taxon>rosids</taxon>
        <taxon>fabids</taxon>
        <taxon>Rosales</taxon>
        <taxon>Rosaceae</taxon>
        <taxon>Amygdaloideae</taxon>
        <taxon>Maleae</taxon>
        <taxon>Malus</taxon>
    </lineage>
</organism>
<accession>A0A498I0R8</accession>
<proteinExistence type="predicted"/>